<dbReference type="PROSITE" id="PS50089">
    <property type="entry name" value="ZF_RING_2"/>
    <property type="match status" value="1"/>
</dbReference>
<dbReference type="GO" id="GO:0008270">
    <property type="term" value="F:zinc ion binding"/>
    <property type="evidence" value="ECO:0007669"/>
    <property type="project" value="UniProtKB-KW"/>
</dbReference>
<accession>A0ABD1BT18</accession>
<name>A0ABD1BT18_CARAN</name>
<dbReference type="Proteomes" id="UP001558713">
    <property type="component" value="Unassembled WGS sequence"/>
</dbReference>
<evidence type="ECO:0000313" key="4">
    <source>
        <dbReference type="EMBL" id="KAL1220337.1"/>
    </source>
</evidence>
<feature type="compositionally biased region" description="Basic and acidic residues" evidence="2">
    <location>
        <begin position="187"/>
        <end position="197"/>
    </location>
</feature>
<organism evidence="4 5">
    <name type="scientific">Cardamine amara subsp. amara</name>
    <dbReference type="NCBI Taxonomy" id="228776"/>
    <lineage>
        <taxon>Eukaryota</taxon>
        <taxon>Viridiplantae</taxon>
        <taxon>Streptophyta</taxon>
        <taxon>Embryophyta</taxon>
        <taxon>Tracheophyta</taxon>
        <taxon>Spermatophyta</taxon>
        <taxon>Magnoliopsida</taxon>
        <taxon>eudicotyledons</taxon>
        <taxon>Gunneridae</taxon>
        <taxon>Pentapetalae</taxon>
        <taxon>rosids</taxon>
        <taxon>malvids</taxon>
        <taxon>Brassicales</taxon>
        <taxon>Brassicaceae</taxon>
        <taxon>Cardamineae</taxon>
        <taxon>Cardamine</taxon>
    </lineage>
</organism>
<feature type="region of interest" description="Disordered" evidence="2">
    <location>
        <begin position="1"/>
        <end position="24"/>
    </location>
</feature>
<dbReference type="SMART" id="SM00184">
    <property type="entry name" value="RING"/>
    <property type="match status" value="1"/>
</dbReference>
<dbReference type="InterPro" id="IPR001841">
    <property type="entry name" value="Znf_RING"/>
</dbReference>
<proteinExistence type="predicted"/>
<keyword evidence="5" id="KW-1185">Reference proteome</keyword>
<dbReference type="Gene3D" id="3.30.40.10">
    <property type="entry name" value="Zinc/RING finger domain, C3HC4 (zinc finger)"/>
    <property type="match status" value="1"/>
</dbReference>
<keyword evidence="1" id="KW-0479">Metal-binding</keyword>
<dbReference type="AlphaFoldDB" id="A0ABD1BT18"/>
<dbReference type="InterPro" id="IPR013083">
    <property type="entry name" value="Znf_RING/FYVE/PHD"/>
</dbReference>
<comment type="caution">
    <text evidence="4">The sequence shown here is derived from an EMBL/GenBank/DDBJ whole genome shotgun (WGS) entry which is preliminary data.</text>
</comment>
<keyword evidence="1" id="KW-0863">Zinc-finger</keyword>
<evidence type="ECO:0000313" key="5">
    <source>
        <dbReference type="Proteomes" id="UP001558713"/>
    </source>
</evidence>
<keyword evidence="1" id="KW-0862">Zinc</keyword>
<feature type="region of interest" description="Disordered" evidence="2">
    <location>
        <begin position="187"/>
        <end position="232"/>
    </location>
</feature>
<evidence type="ECO:0000256" key="1">
    <source>
        <dbReference type="PROSITE-ProRule" id="PRU00175"/>
    </source>
</evidence>
<protein>
    <submittedName>
        <fullName evidence="4">E3 ubiquitin-protein ligase RFI2</fullName>
    </submittedName>
</protein>
<gene>
    <name evidence="4" type="ORF">V5N11_027408</name>
</gene>
<dbReference type="InterPro" id="IPR044274">
    <property type="entry name" value="RFI2"/>
</dbReference>
<evidence type="ECO:0000256" key="2">
    <source>
        <dbReference type="SAM" id="MobiDB-lite"/>
    </source>
</evidence>
<dbReference type="PANTHER" id="PTHR46798:SF17">
    <property type="entry name" value="RING_U-BOX SUPERFAMILY PROTEIN"/>
    <property type="match status" value="1"/>
</dbReference>
<sequence length="232" mass="25158">MVIGLESDVKESKPSSFDLNGEPVGDGECNKTEISSDCPICLQPLDNKDDDRTLVKLLCDHQFHLDCIGSAFNAKNKMQCPYCRNIEKGQWLHAHGPPNQNIDEEPLSGGLHAPNLHGSIFPHDQEQLGNFLSNPDDTRNNSFTRFNEWLPLPPLEELIQNEIERHFALPAANEHPLDNVMYGLEERRSGRDGEIRNGGEGSGSGGGNNNIGGSSGSEGREGNGRSGGGGSS</sequence>
<feature type="compositionally biased region" description="Gly residues" evidence="2">
    <location>
        <begin position="198"/>
        <end position="216"/>
    </location>
</feature>
<dbReference type="Pfam" id="PF13639">
    <property type="entry name" value="zf-RING_2"/>
    <property type="match status" value="1"/>
</dbReference>
<dbReference type="PANTHER" id="PTHR46798">
    <property type="entry name" value="OS09G0511500 PROTEIN"/>
    <property type="match status" value="1"/>
</dbReference>
<dbReference type="EMBL" id="JBANAX010000156">
    <property type="protein sequence ID" value="KAL1220337.1"/>
    <property type="molecule type" value="Genomic_DNA"/>
</dbReference>
<evidence type="ECO:0000259" key="3">
    <source>
        <dbReference type="PROSITE" id="PS50089"/>
    </source>
</evidence>
<feature type="domain" description="RING-type" evidence="3">
    <location>
        <begin position="38"/>
        <end position="84"/>
    </location>
</feature>
<dbReference type="SUPFAM" id="SSF57850">
    <property type="entry name" value="RING/U-box"/>
    <property type="match status" value="1"/>
</dbReference>
<reference evidence="4 5" key="1">
    <citation type="submission" date="2024-04" db="EMBL/GenBank/DDBJ databases">
        <title>Genome assembly C_amara_ONT_v2.</title>
        <authorList>
            <person name="Yant L."/>
            <person name="Moore C."/>
            <person name="Slenker M."/>
        </authorList>
    </citation>
    <scope>NUCLEOTIDE SEQUENCE [LARGE SCALE GENOMIC DNA]</scope>
    <source>
        <tissue evidence="4">Leaf</tissue>
    </source>
</reference>